<protein>
    <submittedName>
        <fullName evidence="1">Uncharacterized protein</fullName>
    </submittedName>
</protein>
<evidence type="ECO:0000313" key="2">
    <source>
        <dbReference type="Proteomes" id="UP000318199"/>
    </source>
</evidence>
<name>A0A562ZU24_9BURK</name>
<gene>
    <name evidence="1" type="ORF">FN976_07910</name>
</gene>
<dbReference type="AlphaFoldDB" id="A0A562ZU24"/>
<proteinExistence type="predicted"/>
<dbReference type="Proteomes" id="UP000318199">
    <property type="component" value="Unassembled WGS sequence"/>
</dbReference>
<dbReference type="RefSeq" id="WP_145892466.1">
    <property type="nucleotide sequence ID" value="NZ_VOBQ01000005.1"/>
</dbReference>
<keyword evidence="2" id="KW-1185">Reference proteome</keyword>
<reference evidence="1 2" key="1">
    <citation type="submission" date="2019-07" db="EMBL/GenBank/DDBJ databases">
        <title>Caenimonas sedimenti sp. nov., isolated from activated sludge.</title>
        <authorList>
            <person name="Xu J."/>
        </authorList>
    </citation>
    <scope>NUCLEOTIDE SEQUENCE [LARGE SCALE GENOMIC DNA]</scope>
    <source>
        <strain evidence="1 2">HX-9-20</strain>
    </source>
</reference>
<comment type="caution">
    <text evidence="1">The sequence shown here is derived from an EMBL/GenBank/DDBJ whole genome shotgun (WGS) entry which is preliminary data.</text>
</comment>
<organism evidence="1 2">
    <name type="scientific">Caenimonas sedimenti</name>
    <dbReference type="NCBI Taxonomy" id="2596921"/>
    <lineage>
        <taxon>Bacteria</taxon>
        <taxon>Pseudomonadati</taxon>
        <taxon>Pseudomonadota</taxon>
        <taxon>Betaproteobacteria</taxon>
        <taxon>Burkholderiales</taxon>
        <taxon>Comamonadaceae</taxon>
        <taxon>Caenimonas</taxon>
    </lineage>
</organism>
<sequence length="174" mass="18848">MSARADDALIARDGVLRRLEAGRATARDIAEIGRWSAAGRARAVPSLDASAIFCRAVGAGRRFERDCWIVRALAQSGRDAAYLKDCGGLEEDWREFIERCRYARLREAGLHDIKSAFDEALYRATELNAGEALQERQIAKGARAALDSTHGGLALASWAGASGPAGPLPWPLRN</sequence>
<evidence type="ECO:0000313" key="1">
    <source>
        <dbReference type="EMBL" id="TWO71907.1"/>
    </source>
</evidence>
<dbReference type="EMBL" id="VOBQ01000005">
    <property type="protein sequence ID" value="TWO71907.1"/>
    <property type="molecule type" value="Genomic_DNA"/>
</dbReference>
<accession>A0A562ZU24</accession>